<evidence type="ECO:0000313" key="2">
    <source>
        <dbReference type="EMBL" id="CAD9313240.1"/>
    </source>
</evidence>
<name>A0A7S1YNW6_9STRA</name>
<organism evidence="2">
    <name type="scientific">Skeletonema marinoi</name>
    <dbReference type="NCBI Taxonomy" id="267567"/>
    <lineage>
        <taxon>Eukaryota</taxon>
        <taxon>Sar</taxon>
        <taxon>Stramenopiles</taxon>
        <taxon>Ochrophyta</taxon>
        <taxon>Bacillariophyta</taxon>
        <taxon>Coscinodiscophyceae</taxon>
        <taxon>Thalassiosirophycidae</taxon>
        <taxon>Thalassiosirales</taxon>
        <taxon>Skeletonemataceae</taxon>
        <taxon>Skeletonema</taxon>
        <taxon>Skeletonema marinoi-dohrnii complex</taxon>
    </lineage>
</organism>
<feature type="region of interest" description="Disordered" evidence="1">
    <location>
        <begin position="1"/>
        <end position="25"/>
    </location>
</feature>
<accession>A0A7S1YNW6</accession>
<feature type="compositionally biased region" description="Polar residues" evidence="1">
    <location>
        <begin position="51"/>
        <end position="64"/>
    </location>
</feature>
<feature type="region of interest" description="Disordered" evidence="1">
    <location>
        <begin position="38"/>
        <end position="64"/>
    </location>
</feature>
<dbReference type="AlphaFoldDB" id="A0A7S1YNW6"/>
<protein>
    <submittedName>
        <fullName evidence="2">Uncharacterized protein</fullName>
    </submittedName>
</protein>
<reference evidence="2" key="1">
    <citation type="submission" date="2021-01" db="EMBL/GenBank/DDBJ databases">
        <authorList>
            <person name="Corre E."/>
            <person name="Pelletier E."/>
            <person name="Niang G."/>
            <person name="Scheremetjew M."/>
            <person name="Finn R."/>
            <person name="Kale V."/>
            <person name="Holt S."/>
            <person name="Cochrane G."/>
            <person name="Meng A."/>
            <person name="Brown T."/>
            <person name="Cohen L."/>
        </authorList>
    </citation>
    <scope>NUCLEOTIDE SEQUENCE</scope>
    <source>
        <strain evidence="2">FE7</strain>
    </source>
</reference>
<sequence length="329" mass="36706">MIDSDNKSSSSSAHKIACTSGPRRGKVLVVPASAAVKQQHVVTDESPPPSTNNNNCHVDSETSSAPTVEDYANLFFGSEDDTSLTGNSIQSLAMTHHHQWEPEPHLPPTRPTTSSSIVPLLLPPTTHCHRRKRRRVSFTTTTPTIHTLHTVPPSSTMTPLEKSTSWLQPSDIETLKSSAQSTIQTVRNRVSSNAREYKHRHKFRALMVTIEQETDSSIRGLEHKVYRRKETRRMLIQDVIECQHHIKGLARFGHVMSSDEKRRLLANASLQKSLGCVKKALLDANDDYKEVYGQKKLFNGFMERPPVFKIRRVSSGAVTDDGAAKKSSL</sequence>
<proteinExistence type="predicted"/>
<gene>
    <name evidence="2" type="ORF">SMAR1039_LOCUS364</name>
</gene>
<dbReference type="EMBL" id="HBGM01000520">
    <property type="protein sequence ID" value="CAD9313240.1"/>
    <property type="molecule type" value="Transcribed_RNA"/>
</dbReference>
<evidence type="ECO:0000256" key="1">
    <source>
        <dbReference type="SAM" id="MobiDB-lite"/>
    </source>
</evidence>